<evidence type="ECO:0000313" key="1">
    <source>
        <dbReference type="EMBL" id="KAF9649515.1"/>
    </source>
</evidence>
<reference evidence="1" key="1">
    <citation type="submission" date="2019-10" db="EMBL/GenBank/DDBJ databases">
        <authorList>
            <consortium name="DOE Joint Genome Institute"/>
            <person name="Kuo A."/>
            <person name="Miyauchi S."/>
            <person name="Kiss E."/>
            <person name="Drula E."/>
            <person name="Kohler A."/>
            <person name="Sanchez-Garcia M."/>
            <person name="Andreopoulos B."/>
            <person name="Barry K.W."/>
            <person name="Bonito G."/>
            <person name="Buee M."/>
            <person name="Carver A."/>
            <person name="Chen C."/>
            <person name="Cichocki N."/>
            <person name="Clum A."/>
            <person name="Culley D."/>
            <person name="Crous P.W."/>
            <person name="Fauchery L."/>
            <person name="Girlanda M."/>
            <person name="Hayes R."/>
            <person name="Keri Z."/>
            <person name="Labutti K."/>
            <person name="Lipzen A."/>
            <person name="Lombard V."/>
            <person name="Magnuson J."/>
            <person name="Maillard F."/>
            <person name="Morin E."/>
            <person name="Murat C."/>
            <person name="Nolan M."/>
            <person name="Ohm R."/>
            <person name="Pangilinan J."/>
            <person name="Pereira M."/>
            <person name="Perotto S."/>
            <person name="Peter M."/>
            <person name="Riley R."/>
            <person name="Sitrit Y."/>
            <person name="Stielow B."/>
            <person name="Szollosi G."/>
            <person name="Zifcakova L."/>
            <person name="Stursova M."/>
            <person name="Spatafora J.W."/>
            <person name="Tedersoo L."/>
            <person name="Vaario L.-M."/>
            <person name="Yamada A."/>
            <person name="Yan M."/>
            <person name="Wang P."/>
            <person name="Xu J."/>
            <person name="Bruns T."/>
            <person name="Baldrian P."/>
            <person name="Vilgalys R."/>
            <person name="Henrissat B."/>
            <person name="Grigoriev I.V."/>
            <person name="Hibbett D."/>
            <person name="Nagy L.G."/>
            <person name="Martin F.M."/>
        </authorList>
    </citation>
    <scope>NUCLEOTIDE SEQUENCE</scope>
    <source>
        <strain evidence="1">P2</strain>
    </source>
</reference>
<organism evidence="1 2">
    <name type="scientific">Thelephora ganbajun</name>
    <name type="common">Ganba fungus</name>
    <dbReference type="NCBI Taxonomy" id="370292"/>
    <lineage>
        <taxon>Eukaryota</taxon>
        <taxon>Fungi</taxon>
        <taxon>Dikarya</taxon>
        <taxon>Basidiomycota</taxon>
        <taxon>Agaricomycotina</taxon>
        <taxon>Agaricomycetes</taxon>
        <taxon>Thelephorales</taxon>
        <taxon>Thelephoraceae</taxon>
        <taxon>Thelephora</taxon>
    </lineage>
</organism>
<sequence>MESTATSIDPSSPISPGTPTATRNLISPNASTSSNSVSSSISLGQKSSNNGGSKFPLAPVIGGVLGGVVLIITLVIIIVPCARRRQKRLKWLTEGDGNVNVLRRDVEASEPLKGSYRDYSRRSSEDKHSLSSSGRPGSIPRGKSSPYVNTNPKSHQQMLTPVMEDVAMSDSSQLPAYFPTRGPPLSASTAKLNPTSSIRTPRFPSFERLWPLTSAFRTSIYSSPSTRTSRTKSSAASSAPSRSRSRRASRRGRKEEPKKLNIDALISPMSLQQGVGLGRDSDPIDSMQIKHVRGAMVNDARYETAPMLPAMSAQNHFFNTPPPLPSPTKLTPSGQNGVAGHTMLMSMPTSGSQVSLWRDNSLTLRDPGSISTTIAAHQATMQPSTSKLYQAQLFQPQPQLSRESSTRQPQPFSFSEPVRPAPTLRHPERTHHHSRSGSDGSKYKQRRERERPTEFAQSSTLLPTTATDLGRPFQAAYPVGNHNGSIGRHHRQGSTSSNLDRQGSHRRTSSRSRSTSRTRSSGNQNTPVGTGHSHSRSLSNSGSATLTRSYSGSRGENPTGTGTGNGSGGSKLRRSAEHRRTRGMRPKIPSYEVNGQPPVGYRSGYEFNVSGNGNYMSV</sequence>
<accession>A0ACB6ZJC2</accession>
<dbReference type="Proteomes" id="UP000886501">
    <property type="component" value="Unassembled WGS sequence"/>
</dbReference>
<protein>
    <submittedName>
        <fullName evidence="1">Uncharacterized protein</fullName>
    </submittedName>
</protein>
<keyword evidence="2" id="KW-1185">Reference proteome</keyword>
<gene>
    <name evidence="1" type="ORF">BDM02DRAFT_3186269</name>
</gene>
<evidence type="ECO:0000313" key="2">
    <source>
        <dbReference type="Proteomes" id="UP000886501"/>
    </source>
</evidence>
<comment type="caution">
    <text evidence="1">The sequence shown here is derived from an EMBL/GenBank/DDBJ whole genome shotgun (WGS) entry which is preliminary data.</text>
</comment>
<reference evidence="1" key="2">
    <citation type="journal article" date="2020" name="Nat. Commun.">
        <title>Large-scale genome sequencing of mycorrhizal fungi provides insights into the early evolution of symbiotic traits.</title>
        <authorList>
            <person name="Miyauchi S."/>
            <person name="Kiss E."/>
            <person name="Kuo A."/>
            <person name="Drula E."/>
            <person name="Kohler A."/>
            <person name="Sanchez-Garcia M."/>
            <person name="Morin E."/>
            <person name="Andreopoulos B."/>
            <person name="Barry K.W."/>
            <person name="Bonito G."/>
            <person name="Buee M."/>
            <person name="Carver A."/>
            <person name="Chen C."/>
            <person name="Cichocki N."/>
            <person name="Clum A."/>
            <person name="Culley D."/>
            <person name="Crous P.W."/>
            <person name="Fauchery L."/>
            <person name="Girlanda M."/>
            <person name="Hayes R.D."/>
            <person name="Keri Z."/>
            <person name="LaButti K."/>
            <person name="Lipzen A."/>
            <person name="Lombard V."/>
            <person name="Magnuson J."/>
            <person name="Maillard F."/>
            <person name="Murat C."/>
            <person name="Nolan M."/>
            <person name="Ohm R.A."/>
            <person name="Pangilinan J."/>
            <person name="Pereira M.F."/>
            <person name="Perotto S."/>
            <person name="Peter M."/>
            <person name="Pfister S."/>
            <person name="Riley R."/>
            <person name="Sitrit Y."/>
            <person name="Stielow J.B."/>
            <person name="Szollosi G."/>
            <person name="Zifcakova L."/>
            <person name="Stursova M."/>
            <person name="Spatafora J.W."/>
            <person name="Tedersoo L."/>
            <person name="Vaario L.M."/>
            <person name="Yamada A."/>
            <person name="Yan M."/>
            <person name="Wang P."/>
            <person name="Xu J."/>
            <person name="Bruns T."/>
            <person name="Baldrian P."/>
            <person name="Vilgalys R."/>
            <person name="Dunand C."/>
            <person name="Henrissat B."/>
            <person name="Grigoriev I.V."/>
            <person name="Hibbett D."/>
            <person name="Nagy L.G."/>
            <person name="Martin F.M."/>
        </authorList>
    </citation>
    <scope>NUCLEOTIDE SEQUENCE</scope>
    <source>
        <strain evidence="1">P2</strain>
    </source>
</reference>
<dbReference type="EMBL" id="MU117997">
    <property type="protein sequence ID" value="KAF9649515.1"/>
    <property type="molecule type" value="Genomic_DNA"/>
</dbReference>
<proteinExistence type="predicted"/>
<name>A0ACB6ZJC2_THEGA</name>